<dbReference type="Proteomes" id="UP000265816">
    <property type="component" value="Unassembled WGS sequence"/>
</dbReference>
<accession>A0A398AYL2</accession>
<comment type="caution">
    <text evidence="1">The sequence shown here is derived from an EMBL/GenBank/DDBJ whole genome shotgun (WGS) entry which is preliminary data.</text>
</comment>
<dbReference type="RefSeq" id="WP_119114313.1">
    <property type="nucleotide sequence ID" value="NZ_CBCSEO010000013.1"/>
</dbReference>
<proteinExistence type="predicted"/>
<name>A0A398AYL2_9BACI</name>
<dbReference type="AlphaFoldDB" id="A0A398AYL2"/>
<evidence type="ECO:0000313" key="2">
    <source>
        <dbReference type="Proteomes" id="UP000265816"/>
    </source>
</evidence>
<sequence length="116" mass="13234">MKKGIRTTIVGCLLLLLSAPLVFLMGVEIYCEQKAQRQFSTWNVKLNEAHYYVMDNGDIGIESTPKAFITEDNVTPKYRDDLKLQDIQLSNRGTMGNFKLQLLYGNSTIQLMILFP</sequence>
<keyword evidence="2" id="KW-1185">Reference proteome</keyword>
<protein>
    <submittedName>
        <fullName evidence="1">Uncharacterized protein</fullName>
    </submittedName>
</protein>
<evidence type="ECO:0000313" key="1">
    <source>
        <dbReference type="EMBL" id="RID82697.1"/>
    </source>
</evidence>
<gene>
    <name evidence="1" type="ORF">D1970_18370</name>
</gene>
<dbReference type="EMBL" id="QWVT01000033">
    <property type="protein sequence ID" value="RID82697.1"/>
    <property type="molecule type" value="Genomic_DNA"/>
</dbReference>
<organism evidence="1 2">
    <name type="scientific">Mesobacillus zeae</name>
    <dbReference type="NCBI Taxonomy" id="1917180"/>
    <lineage>
        <taxon>Bacteria</taxon>
        <taxon>Bacillati</taxon>
        <taxon>Bacillota</taxon>
        <taxon>Bacilli</taxon>
        <taxon>Bacillales</taxon>
        <taxon>Bacillaceae</taxon>
        <taxon>Mesobacillus</taxon>
    </lineage>
</organism>
<reference evidence="1 2" key="1">
    <citation type="submission" date="2018-08" db="EMBL/GenBank/DDBJ databases">
        <title>Bacillus jemisoniae sp. nov., Bacillus chryseoplanitiae sp. nov., Bacillus resnikiae sp. nov., and Bacillus frankliniae sp. nov., isolated from Viking spacecraft and associated surfaces.</title>
        <authorList>
            <person name="Seuylemezian A."/>
            <person name="Vaishampayan P."/>
        </authorList>
    </citation>
    <scope>NUCLEOTIDE SEQUENCE [LARGE SCALE GENOMIC DNA]</scope>
    <source>
        <strain evidence="1 2">JJ-247</strain>
    </source>
</reference>